<reference evidence="2 3" key="1">
    <citation type="journal article" date="2021" name="Elife">
        <title>Chloroplast acquisition without the gene transfer in kleptoplastic sea slugs, Plakobranchus ocellatus.</title>
        <authorList>
            <person name="Maeda T."/>
            <person name="Takahashi S."/>
            <person name="Yoshida T."/>
            <person name="Shimamura S."/>
            <person name="Takaki Y."/>
            <person name="Nagai Y."/>
            <person name="Toyoda A."/>
            <person name="Suzuki Y."/>
            <person name="Arimoto A."/>
            <person name="Ishii H."/>
            <person name="Satoh N."/>
            <person name="Nishiyama T."/>
            <person name="Hasebe M."/>
            <person name="Maruyama T."/>
            <person name="Minagawa J."/>
            <person name="Obokata J."/>
            <person name="Shigenobu S."/>
        </authorList>
    </citation>
    <scope>NUCLEOTIDE SEQUENCE [LARGE SCALE GENOMIC DNA]</scope>
</reference>
<feature type="region of interest" description="Disordered" evidence="1">
    <location>
        <begin position="1"/>
        <end position="26"/>
    </location>
</feature>
<name>A0AAV4CAU0_9GAST</name>
<evidence type="ECO:0000313" key="3">
    <source>
        <dbReference type="Proteomes" id="UP000735302"/>
    </source>
</evidence>
<dbReference type="AlphaFoldDB" id="A0AAV4CAU0"/>
<evidence type="ECO:0000256" key="1">
    <source>
        <dbReference type="SAM" id="MobiDB-lite"/>
    </source>
</evidence>
<sequence>MGQFFSKKSNISGKRNGSTKSTETQMDSIQVKHVTLPGPALMSNVNLGLVNTVFEEKEKLINKYNLDIHAGDCQLILWENNKHTIMDDNSQIEVYKDQLISSRTRVELQHTASTTPNLGSLNVSLKNNIE</sequence>
<organism evidence="2 3">
    <name type="scientific">Plakobranchus ocellatus</name>
    <dbReference type="NCBI Taxonomy" id="259542"/>
    <lineage>
        <taxon>Eukaryota</taxon>
        <taxon>Metazoa</taxon>
        <taxon>Spiralia</taxon>
        <taxon>Lophotrochozoa</taxon>
        <taxon>Mollusca</taxon>
        <taxon>Gastropoda</taxon>
        <taxon>Heterobranchia</taxon>
        <taxon>Euthyneura</taxon>
        <taxon>Panpulmonata</taxon>
        <taxon>Sacoglossa</taxon>
        <taxon>Placobranchoidea</taxon>
        <taxon>Plakobranchidae</taxon>
        <taxon>Plakobranchus</taxon>
    </lineage>
</organism>
<dbReference type="Proteomes" id="UP000735302">
    <property type="component" value="Unassembled WGS sequence"/>
</dbReference>
<evidence type="ECO:0000313" key="2">
    <source>
        <dbReference type="EMBL" id="GFO29860.1"/>
    </source>
</evidence>
<protein>
    <submittedName>
        <fullName evidence="2">Uncharacterized protein</fullName>
    </submittedName>
</protein>
<accession>A0AAV4CAU0</accession>
<keyword evidence="3" id="KW-1185">Reference proteome</keyword>
<gene>
    <name evidence="2" type="ORF">PoB_005636500</name>
</gene>
<comment type="caution">
    <text evidence="2">The sequence shown here is derived from an EMBL/GenBank/DDBJ whole genome shotgun (WGS) entry which is preliminary data.</text>
</comment>
<proteinExistence type="predicted"/>
<dbReference type="EMBL" id="BLXT01006199">
    <property type="protein sequence ID" value="GFO29860.1"/>
    <property type="molecule type" value="Genomic_DNA"/>
</dbReference>